<gene>
    <name evidence="1" type="ORF">NQ318_004956</name>
</gene>
<evidence type="ECO:0000313" key="2">
    <source>
        <dbReference type="Proteomes" id="UP001162162"/>
    </source>
</evidence>
<organism evidence="1 2">
    <name type="scientific">Aromia moschata</name>
    <dbReference type="NCBI Taxonomy" id="1265417"/>
    <lineage>
        <taxon>Eukaryota</taxon>
        <taxon>Metazoa</taxon>
        <taxon>Ecdysozoa</taxon>
        <taxon>Arthropoda</taxon>
        <taxon>Hexapoda</taxon>
        <taxon>Insecta</taxon>
        <taxon>Pterygota</taxon>
        <taxon>Neoptera</taxon>
        <taxon>Endopterygota</taxon>
        <taxon>Coleoptera</taxon>
        <taxon>Polyphaga</taxon>
        <taxon>Cucujiformia</taxon>
        <taxon>Chrysomeloidea</taxon>
        <taxon>Cerambycidae</taxon>
        <taxon>Cerambycinae</taxon>
        <taxon>Callichromatini</taxon>
        <taxon>Aromia</taxon>
    </lineage>
</organism>
<proteinExistence type="predicted"/>
<dbReference type="AlphaFoldDB" id="A0AAV8XC68"/>
<reference evidence="1" key="1">
    <citation type="journal article" date="2023" name="Insect Mol. Biol.">
        <title>Genome sequencing provides insights into the evolution of gene families encoding plant cell wall-degrading enzymes in longhorned beetles.</title>
        <authorList>
            <person name="Shin N.R."/>
            <person name="Okamura Y."/>
            <person name="Kirsch R."/>
            <person name="Pauchet Y."/>
        </authorList>
    </citation>
    <scope>NUCLEOTIDE SEQUENCE</scope>
    <source>
        <strain evidence="1">AMC_N1</strain>
    </source>
</reference>
<name>A0AAV8XC68_9CUCU</name>
<dbReference type="EMBL" id="JAPWTK010000791">
    <property type="protein sequence ID" value="KAJ8936055.1"/>
    <property type="molecule type" value="Genomic_DNA"/>
</dbReference>
<accession>A0AAV8XC68</accession>
<comment type="caution">
    <text evidence="1">The sequence shown here is derived from an EMBL/GenBank/DDBJ whole genome shotgun (WGS) entry which is preliminary data.</text>
</comment>
<keyword evidence="2" id="KW-1185">Reference proteome</keyword>
<sequence>MTELNMPYTNEVGLRDTVCFLTLLEGASFAVLFRKGKLTGKGKMYVEFIIAFGSLENLFNEKMSNSERDIKNYTEAQYKGQGFNVVKDVIVYRKTNNVVRKDFLQLLIHMKNRHEEDGVGGIPAQPFTFAGNCVYEVWH</sequence>
<protein>
    <submittedName>
        <fullName evidence="1">Uncharacterized protein</fullName>
    </submittedName>
</protein>
<evidence type="ECO:0000313" key="1">
    <source>
        <dbReference type="EMBL" id="KAJ8936055.1"/>
    </source>
</evidence>
<dbReference type="Proteomes" id="UP001162162">
    <property type="component" value="Unassembled WGS sequence"/>
</dbReference>